<organism evidence="3 4">
    <name type="scientific">Aspergillus puulaauensis</name>
    <dbReference type="NCBI Taxonomy" id="1220207"/>
    <lineage>
        <taxon>Eukaryota</taxon>
        <taxon>Fungi</taxon>
        <taxon>Dikarya</taxon>
        <taxon>Ascomycota</taxon>
        <taxon>Pezizomycotina</taxon>
        <taxon>Eurotiomycetes</taxon>
        <taxon>Eurotiomycetidae</taxon>
        <taxon>Eurotiales</taxon>
        <taxon>Aspergillaceae</taxon>
        <taxon>Aspergillus</taxon>
    </lineage>
</organism>
<feature type="transmembrane region" description="Helical" evidence="1">
    <location>
        <begin position="422"/>
        <end position="444"/>
    </location>
</feature>
<dbReference type="EMBL" id="AP024445">
    <property type="protein sequence ID" value="BCS22513.1"/>
    <property type="molecule type" value="Genomic_DNA"/>
</dbReference>
<dbReference type="KEGG" id="apuu:APUU_30738S"/>
<evidence type="ECO:0000259" key="2">
    <source>
        <dbReference type="Pfam" id="PF01757"/>
    </source>
</evidence>
<name>A0A7R7XK10_9EURO</name>
<keyword evidence="1" id="KW-1133">Transmembrane helix</keyword>
<keyword evidence="1" id="KW-0812">Transmembrane</keyword>
<dbReference type="InterPro" id="IPR002656">
    <property type="entry name" value="Acyl_transf_3_dom"/>
</dbReference>
<evidence type="ECO:0000256" key="1">
    <source>
        <dbReference type="SAM" id="Phobius"/>
    </source>
</evidence>
<feature type="domain" description="Acyltransferase 3" evidence="2">
    <location>
        <begin position="5"/>
        <end position="420"/>
    </location>
</feature>
<proteinExistence type="predicted"/>
<feature type="transmembrane region" description="Helical" evidence="1">
    <location>
        <begin position="195"/>
        <end position="223"/>
    </location>
</feature>
<feature type="transmembrane region" description="Helical" evidence="1">
    <location>
        <begin position="102"/>
        <end position="120"/>
    </location>
</feature>
<accession>A0A7R7XK10</accession>
<gene>
    <name evidence="3" type="ORF">APUU_30738S</name>
</gene>
<dbReference type="PANTHER" id="PTHR23028">
    <property type="entry name" value="ACETYLTRANSFERASE"/>
    <property type="match status" value="1"/>
</dbReference>
<keyword evidence="4" id="KW-1185">Reference proteome</keyword>
<evidence type="ECO:0000313" key="4">
    <source>
        <dbReference type="Proteomes" id="UP000654913"/>
    </source>
</evidence>
<dbReference type="GeneID" id="64972518"/>
<feature type="transmembrane region" description="Helical" evidence="1">
    <location>
        <begin position="56"/>
        <end position="81"/>
    </location>
</feature>
<dbReference type="AlphaFoldDB" id="A0A7R7XK10"/>
<dbReference type="Pfam" id="PF01757">
    <property type="entry name" value="Acyl_transf_3"/>
    <property type="match status" value="1"/>
</dbReference>
<dbReference type="PANTHER" id="PTHR23028:SF134">
    <property type="entry name" value="PUTATIVE (AFU_ORTHOLOGUE AFUA_4G08520)-RELATED"/>
    <property type="match status" value="1"/>
</dbReference>
<dbReference type="OrthoDB" id="5819582at2759"/>
<sequence length="469" mass="53272">MERTLWLDGLRGLASACVALCHAVVFDSPSTFGFLYRSYWAEAPESRHLIQLPPFRIIFAGSSMVSLFMVISGFAISIPLLKARENAGFFRRLSSTATRRGFRLYLPALLSAALSHFLYFCNLFQLSSWDDPWVGLPKPLTAPWSHMKYLLWSVIYLLDISNHHQMNLRHGRLDPNPITVNLWTMPVEVRGSLTVYLLLLVLAFWNPQARYLALAGVAMYWFYMGQWDLFSFVSGLFLAEGYVASYYYTEADGELLLPGSSCQQHSSTVTNFCRKLSKSAPFSCLREAIISTMAVFLLCMCEGETLPPEYQFLHVFAPFFPPTQTTWGGRDQAEIARRCWASVGAVLAIYVVRDTSSSPTVALHLQRLLTSRPAQYLGRISFPLYLLHNPVYFIFKERVRVLLWRLLTWTSYPGTEEASRDAGLPFGVACAGAVLVCGVIMVFASDLWERTIDRRCLEIARRFEKRVMS</sequence>
<dbReference type="Proteomes" id="UP000654913">
    <property type="component" value="Chromosome 3"/>
</dbReference>
<dbReference type="InterPro" id="IPR050879">
    <property type="entry name" value="Acyltransferase_3"/>
</dbReference>
<reference evidence="3" key="2">
    <citation type="submission" date="2021-02" db="EMBL/GenBank/DDBJ databases">
        <title>Aspergillus puulaauensis MK2 genome sequence.</title>
        <authorList>
            <person name="Futagami T."/>
            <person name="Mori K."/>
            <person name="Kadooka C."/>
            <person name="Tanaka T."/>
        </authorList>
    </citation>
    <scope>NUCLEOTIDE SEQUENCE</scope>
    <source>
        <strain evidence="3">MK2</strain>
    </source>
</reference>
<feature type="transmembrane region" description="Helical" evidence="1">
    <location>
        <begin position="12"/>
        <end position="36"/>
    </location>
</feature>
<dbReference type="RefSeq" id="XP_041554707.1">
    <property type="nucleotide sequence ID" value="XM_041701865.1"/>
</dbReference>
<protein>
    <recommendedName>
        <fullName evidence="2">Acyltransferase 3 domain-containing protein</fullName>
    </recommendedName>
</protein>
<evidence type="ECO:0000313" key="3">
    <source>
        <dbReference type="EMBL" id="BCS22513.1"/>
    </source>
</evidence>
<reference evidence="3" key="1">
    <citation type="submission" date="2021-01" db="EMBL/GenBank/DDBJ databases">
        <authorList>
            <consortium name="Aspergillus puulaauensis MK2 genome sequencing consortium"/>
            <person name="Kazuki M."/>
            <person name="Futagami T."/>
        </authorList>
    </citation>
    <scope>NUCLEOTIDE SEQUENCE</scope>
    <source>
        <strain evidence="3">MK2</strain>
    </source>
</reference>
<dbReference type="GO" id="GO:0016747">
    <property type="term" value="F:acyltransferase activity, transferring groups other than amino-acyl groups"/>
    <property type="evidence" value="ECO:0007669"/>
    <property type="project" value="InterPro"/>
</dbReference>
<keyword evidence="1" id="KW-0472">Membrane</keyword>